<proteinExistence type="predicted"/>
<reference evidence="1 2" key="1">
    <citation type="submission" date="2024-08" db="EMBL/GenBank/DDBJ databases">
        <title>The draft genome of Apodemus speciosus.</title>
        <authorList>
            <person name="Nabeshima K."/>
            <person name="Suzuki S."/>
            <person name="Onuma M."/>
        </authorList>
    </citation>
    <scope>NUCLEOTIDE SEQUENCE [LARGE SCALE GENOMIC DNA]</scope>
    <source>
        <strain evidence="1">IB14-021</strain>
    </source>
</reference>
<sequence length="54" mass="5358">MSPRNTGMKGDITGTGVKDLALLRGPTKASTIAAVARGMAGIGADSVPDRTCAV</sequence>
<dbReference type="EMBL" id="BAAFST010000003">
    <property type="protein sequence ID" value="GAB1287580.1"/>
    <property type="molecule type" value="Genomic_DNA"/>
</dbReference>
<protein>
    <submittedName>
        <fullName evidence="1">Uncharacterized protein</fullName>
    </submittedName>
</protein>
<evidence type="ECO:0000313" key="1">
    <source>
        <dbReference type="EMBL" id="GAB1287580.1"/>
    </source>
</evidence>
<evidence type="ECO:0000313" key="2">
    <source>
        <dbReference type="Proteomes" id="UP001623349"/>
    </source>
</evidence>
<accession>A0ABQ0EL03</accession>
<keyword evidence="2" id="KW-1185">Reference proteome</keyword>
<comment type="caution">
    <text evidence="1">The sequence shown here is derived from an EMBL/GenBank/DDBJ whole genome shotgun (WGS) entry which is preliminary data.</text>
</comment>
<dbReference type="Proteomes" id="UP001623349">
    <property type="component" value="Unassembled WGS sequence"/>
</dbReference>
<gene>
    <name evidence="1" type="ORF">APTSU1_000281000</name>
</gene>
<name>A0ABQ0EL03_APOSI</name>
<organism evidence="1 2">
    <name type="scientific">Apodemus speciosus</name>
    <name type="common">Large Japanese field mouse</name>
    <dbReference type="NCBI Taxonomy" id="105296"/>
    <lineage>
        <taxon>Eukaryota</taxon>
        <taxon>Metazoa</taxon>
        <taxon>Chordata</taxon>
        <taxon>Craniata</taxon>
        <taxon>Vertebrata</taxon>
        <taxon>Euteleostomi</taxon>
        <taxon>Mammalia</taxon>
        <taxon>Eutheria</taxon>
        <taxon>Euarchontoglires</taxon>
        <taxon>Glires</taxon>
        <taxon>Rodentia</taxon>
        <taxon>Myomorpha</taxon>
        <taxon>Muroidea</taxon>
        <taxon>Muridae</taxon>
        <taxon>Murinae</taxon>
        <taxon>Apodemus</taxon>
    </lineage>
</organism>